<dbReference type="Proteomes" id="UP000266841">
    <property type="component" value="Unassembled WGS sequence"/>
</dbReference>
<evidence type="ECO:0000256" key="1">
    <source>
        <dbReference type="SAM" id="MobiDB-lite"/>
    </source>
</evidence>
<protein>
    <submittedName>
        <fullName evidence="2">Uncharacterized protein</fullName>
    </submittedName>
</protein>
<keyword evidence="3" id="KW-1185">Reference proteome</keyword>
<feature type="non-terminal residue" evidence="2">
    <location>
        <position position="233"/>
    </location>
</feature>
<gene>
    <name evidence="2" type="ORF">THAOC_08377</name>
</gene>
<feature type="region of interest" description="Disordered" evidence="1">
    <location>
        <begin position="77"/>
        <end position="124"/>
    </location>
</feature>
<name>K0TA66_THAOC</name>
<comment type="caution">
    <text evidence="2">The sequence shown here is derived from an EMBL/GenBank/DDBJ whole genome shotgun (WGS) entry which is preliminary data.</text>
</comment>
<reference evidence="2 3" key="1">
    <citation type="journal article" date="2012" name="Genome Biol.">
        <title>Genome and low-iron response of an oceanic diatom adapted to chronic iron limitation.</title>
        <authorList>
            <person name="Lommer M."/>
            <person name="Specht M."/>
            <person name="Roy A.S."/>
            <person name="Kraemer L."/>
            <person name="Andreson R."/>
            <person name="Gutowska M.A."/>
            <person name="Wolf J."/>
            <person name="Bergner S.V."/>
            <person name="Schilhabel M.B."/>
            <person name="Klostermeier U.C."/>
            <person name="Beiko R.G."/>
            <person name="Rosenstiel P."/>
            <person name="Hippler M."/>
            <person name="Laroche J."/>
        </authorList>
    </citation>
    <scope>NUCLEOTIDE SEQUENCE [LARGE SCALE GENOMIC DNA]</scope>
    <source>
        <strain evidence="2 3">CCMP1005</strain>
    </source>
</reference>
<dbReference type="EMBL" id="AGNL01008778">
    <property type="protein sequence ID" value="EJK70276.1"/>
    <property type="molecule type" value="Genomic_DNA"/>
</dbReference>
<proteinExistence type="predicted"/>
<accession>K0TA66</accession>
<dbReference type="AlphaFoldDB" id="K0TA66"/>
<evidence type="ECO:0000313" key="2">
    <source>
        <dbReference type="EMBL" id="EJK70276.1"/>
    </source>
</evidence>
<feature type="region of interest" description="Disordered" evidence="1">
    <location>
        <begin position="187"/>
        <end position="233"/>
    </location>
</feature>
<evidence type="ECO:0000313" key="3">
    <source>
        <dbReference type="Proteomes" id="UP000266841"/>
    </source>
</evidence>
<organism evidence="2 3">
    <name type="scientific">Thalassiosira oceanica</name>
    <name type="common">Marine diatom</name>
    <dbReference type="NCBI Taxonomy" id="159749"/>
    <lineage>
        <taxon>Eukaryota</taxon>
        <taxon>Sar</taxon>
        <taxon>Stramenopiles</taxon>
        <taxon>Ochrophyta</taxon>
        <taxon>Bacillariophyta</taxon>
        <taxon>Coscinodiscophyceae</taxon>
        <taxon>Thalassiosirophycidae</taxon>
        <taxon>Thalassiosirales</taxon>
        <taxon>Thalassiosiraceae</taxon>
        <taxon>Thalassiosira</taxon>
    </lineage>
</organism>
<sequence length="233" mass="25675">MCAASSALSPKALLAIGSSSSQQGGYWGVPRPHRHNWLMRTSKEWMREDTWHFEVEVLMSEREEAVRPQIEFSAVNLSPEKDLQPTSTGGPRACYRRRGKVSDGGSSPQRDTAKSGGLSLDMRIPVMPPDSSGHTDFGTKELPKGDAVKYPHRGRAALSGYCPRAFLFLSVPFRDTLDISNYDTNKTRLDEAPFGHADDDNGPGSEPPPHDRNIHYEPPTVSGGRRKAELSSL</sequence>
<feature type="compositionally biased region" description="Basic and acidic residues" evidence="1">
    <location>
        <begin position="187"/>
        <end position="199"/>
    </location>
</feature>